<keyword evidence="4 7" id="KW-0812">Transmembrane</keyword>
<dbReference type="Pfam" id="PF07870">
    <property type="entry name" value="DUF1657"/>
    <property type="match status" value="1"/>
</dbReference>
<keyword evidence="6 7" id="KW-0472">Membrane</keyword>
<dbReference type="Pfam" id="PF04239">
    <property type="entry name" value="DUF421"/>
    <property type="match status" value="1"/>
</dbReference>
<dbReference type="InterPro" id="IPR012452">
    <property type="entry name" value="DUF1657"/>
</dbReference>
<keyword evidence="10" id="KW-1185">Reference proteome</keyword>
<name>A0ABU6MBD5_9BACI</name>
<accession>A0ABU6MBD5</accession>
<sequence>MNLPSWMDIIIRSFAMLIILFFLAKLLGKKQVSQLTLFEYVVGITFGSIAAEISTGLERNLVQGLLSLFVWTLVPFGITMISLKNKKFRDFIEGKPTVVIKDGKIQEDNLTKEKYSADDLMELLRQKNAFNIADVEFAILEASGDLNVMMKREKQPLTPKDIHLRVAPEKEPHTVILEGKILDEPLGLTGYNRAWLLTELEKLNVSLANVFIGQVDSFGKLAIDIYDDKIQLPQPQEKSLLLATLKKCQADLELYSLATRSADAKPMYERNAKKVAQMIRKAGPFLQE</sequence>
<evidence type="ECO:0000256" key="4">
    <source>
        <dbReference type="ARBA" id="ARBA00022692"/>
    </source>
</evidence>
<protein>
    <submittedName>
        <fullName evidence="9">DUF421 domain-containing protein</fullName>
    </submittedName>
</protein>
<comment type="similarity">
    <text evidence="2">Belongs to the UPF0702 family.</text>
</comment>
<keyword evidence="3" id="KW-1003">Cell membrane</keyword>
<evidence type="ECO:0000256" key="5">
    <source>
        <dbReference type="ARBA" id="ARBA00022989"/>
    </source>
</evidence>
<evidence type="ECO:0000256" key="7">
    <source>
        <dbReference type="SAM" id="Phobius"/>
    </source>
</evidence>
<dbReference type="Proteomes" id="UP001341444">
    <property type="component" value="Unassembled WGS sequence"/>
</dbReference>
<feature type="transmembrane region" description="Helical" evidence="7">
    <location>
        <begin position="36"/>
        <end position="55"/>
    </location>
</feature>
<feature type="transmembrane region" description="Helical" evidence="7">
    <location>
        <begin position="61"/>
        <end position="83"/>
    </location>
</feature>
<evidence type="ECO:0000256" key="3">
    <source>
        <dbReference type="ARBA" id="ARBA00022475"/>
    </source>
</evidence>
<dbReference type="Gene3D" id="3.30.240.20">
    <property type="entry name" value="bsu07140 like domains"/>
    <property type="match status" value="2"/>
</dbReference>
<feature type="transmembrane region" description="Helical" evidence="7">
    <location>
        <begin position="6"/>
        <end position="24"/>
    </location>
</feature>
<dbReference type="EMBL" id="JARMAB010000002">
    <property type="protein sequence ID" value="MED1201569.1"/>
    <property type="molecule type" value="Genomic_DNA"/>
</dbReference>
<organism evidence="9 10">
    <name type="scientific">Heyndrickxia acidicola</name>
    <dbReference type="NCBI Taxonomy" id="209389"/>
    <lineage>
        <taxon>Bacteria</taxon>
        <taxon>Bacillati</taxon>
        <taxon>Bacillota</taxon>
        <taxon>Bacilli</taxon>
        <taxon>Bacillales</taxon>
        <taxon>Bacillaceae</taxon>
        <taxon>Heyndrickxia</taxon>
    </lineage>
</organism>
<dbReference type="PANTHER" id="PTHR34582:SF7">
    <property type="entry name" value="UPF0702 TRANSMEMBRANE PROTEIN YDFS"/>
    <property type="match status" value="1"/>
</dbReference>
<dbReference type="RefSeq" id="WP_066263252.1">
    <property type="nucleotide sequence ID" value="NZ_JARMAB010000002.1"/>
</dbReference>
<evidence type="ECO:0000313" key="10">
    <source>
        <dbReference type="Proteomes" id="UP001341444"/>
    </source>
</evidence>
<feature type="domain" description="YetF C-terminal" evidence="8">
    <location>
        <begin position="84"/>
        <end position="216"/>
    </location>
</feature>
<evidence type="ECO:0000256" key="2">
    <source>
        <dbReference type="ARBA" id="ARBA00006448"/>
    </source>
</evidence>
<evidence type="ECO:0000256" key="6">
    <source>
        <dbReference type="ARBA" id="ARBA00023136"/>
    </source>
</evidence>
<comment type="subcellular location">
    <subcellularLocation>
        <location evidence="1">Cell membrane</location>
        <topology evidence="1">Multi-pass membrane protein</topology>
    </subcellularLocation>
</comment>
<keyword evidence="5 7" id="KW-1133">Transmembrane helix</keyword>
<proteinExistence type="inferred from homology"/>
<evidence type="ECO:0000256" key="1">
    <source>
        <dbReference type="ARBA" id="ARBA00004651"/>
    </source>
</evidence>
<gene>
    <name evidence="9" type="ORF">P4T90_00520</name>
</gene>
<dbReference type="InterPro" id="IPR023090">
    <property type="entry name" value="UPF0702_alpha/beta_dom_sf"/>
</dbReference>
<reference evidence="9 10" key="1">
    <citation type="submission" date="2023-03" db="EMBL/GenBank/DDBJ databases">
        <title>Bacillus Genome Sequencing.</title>
        <authorList>
            <person name="Dunlap C."/>
        </authorList>
    </citation>
    <scope>NUCLEOTIDE SEQUENCE [LARGE SCALE GENOMIC DNA]</scope>
    <source>
        <strain evidence="9 10">B-23453</strain>
    </source>
</reference>
<evidence type="ECO:0000259" key="8">
    <source>
        <dbReference type="Pfam" id="PF04239"/>
    </source>
</evidence>
<dbReference type="InterPro" id="IPR007353">
    <property type="entry name" value="DUF421"/>
</dbReference>
<evidence type="ECO:0000313" key="9">
    <source>
        <dbReference type="EMBL" id="MED1201569.1"/>
    </source>
</evidence>
<comment type="caution">
    <text evidence="9">The sequence shown here is derived from an EMBL/GenBank/DDBJ whole genome shotgun (WGS) entry which is preliminary data.</text>
</comment>
<dbReference type="PANTHER" id="PTHR34582">
    <property type="entry name" value="UPF0702 TRANSMEMBRANE PROTEIN YCAP"/>
    <property type="match status" value="1"/>
</dbReference>